<dbReference type="Gene3D" id="3.20.20.210">
    <property type="match status" value="1"/>
</dbReference>
<comment type="caution">
    <text evidence="2">The sequence shown here is derived from an EMBL/GenBank/DDBJ whole genome shotgun (WGS) entry which is preliminary data.</text>
</comment>
<evidence type="ECO:0000313" key="2">
    <source>
        <dbReference type="EMBL" id="GAH00263.1"/>
    </source>
</evidence>
<reference evidence="2" key="1">
    <citation type="journal article" date="2014" name="Front. Microbiol.">
        <title>High frequency of phylogenetically diverse reductive dehalogenase-homologous genes in deep subseafloor sedimentary metagenomes.</title>
        <authorList>
            <person name="Kawai M."/>
            <person name="Futagami T."/>
            <person name="Toyoda A."/>
            <person name="Takaki Y."/>
            <person name="Nishi S."/>
            <person name="Hori S."/>
            <person name="Arai W."/>
            <person name="Tsubouchi T."/>
            <person name="Morono Y."/>
            <person name="Uchiyama I."/>
            <person name="Ito T."/>
            <person name="Fujiyama A."/>
            <person name="Inagaki F."/>
            <person name="Takami H."/>
        </authorList>
    </citation>
    <scope>NUCLEOTIDE SEQUENCE</scope>
    <source>
        <strain evidence="2">Expedition CK06-06</strain>
    </source>
</reference>
<name>X1DV33_9ZZZZ</name>
<dbReference type="InterPro" id="IPR038071">
    <property type="entry name" value="UROD/MetE-like_sf"/>
</dbReference>
<evidence type="ECO:0000259" key="1">
    <source>
        <dbReference type="PROSITE" id="PS00906"/>
    </source>
</evidence>
<dbReference type="SUPFAM" id="SSF51726">
    <property type="entry name" value="UROD/MetE-like"/>
    <property type="match status" value="1"/>
</dbReference>
<dbReference type="PANTHER" id="PTHR21091:SF169">
    <property type="entry name" value="UROPORPHYRINOGEN DECARBOXYLASE"/>
    <property type="match status" value="1"/>
</dbReference>
<proteinExistence type="predicted"/>
<protein>
    <recommendedName>
        <fullName evidence="1">Uroporphyrinogen decarboxylase (URO-D) domain-containing protein</fullName>
    </recommendedName>
</protein>
<dbReference type="GO" id="GO:0006783">
    <property type="term" value="P:heme biosynthetic process"/>
    <property type="evidence" value="ECO:0007669"/>
    <property type="project" value="TreeGrafter"/>
</dbReference>
<feature type="non-terminal residue" evidence="2">
    <location>
        <position position="76"/>
    </location>
</feature>
<dbReference type="AlphaFoldDB" id="X1DV33"/>
<dbReference type="PROSITE" id="PS00906">
    <property type="entry name" value="UROD_1"/>
    <property type="match status" value="1"/>
</dbReference>
<dbReference type="InterPro" id="IPR000257">
    <property type="entry name" value="Uroporphyrinogen_deCOase"/>
</dbReference>
<dbReference type="GO" id="GO:0005829">
    <property type="term" value="C:cytosol"/>
    <property type="evidence" value="ECO:0007669"/>
    <property type="project" value="TreeGrafter"/>
</dbReference>
<dbReference type="Pfam" id="PF01208">
    <property type="entry name" value="URO-D"/>
    <property type="match status" value="1"/>
</dbReference>
<dbReference type="EMBL" id="BART01021437">
    <property type="protein sequence ID" value="GAH00263.1"/>
    <property type="molecule type" value="Genomic_DNA"/>
</dbReference>
<feature type="domain" description="Uroporphyrinogen decarboxylase (URO-D)" evidence="1">
    <location>
        <begin position="18"/>
        <end position="27"/>
    </location>
</feature>
<gene>
    <name evidence="2" type="ORF">S01H4_39550</name>
</gene>
<dbReference type="GO" id="GO:0004853">
    <property type="term" value="F:uroporphyrinogen decarboxylase activity"/>
    <property type="evidence" value="ECO:0007669"/>
    <property type="project" value="InterPro"/>
</dbReference>
<sequence>MSKLILNVIHGKKTNRIPIWIMRQAGRYLPQYQALRKKYDILTLFLTPELAAEVTLQPVKILDVDAAIIFSDILIP</sequence>
<organism evidence="2">
    <name type="scientific">marine sediment metagenome</name>
    <dbReference type="NCBI Taxonomy" id="412755"/>
    <lineage>
        <taxon>unclassified sequences</taxon>
        <taxon>metagenomes</taxon>
        <taxon>ecological metagenomes</taxon>
    </lineage>
</organism>
<dbReference type="PANTHER" id="PTHR21091">
    <property type="entry name" value="METHYLTETRAHYDROFOLATE:HOMOCYSTEINE METHYLTRANSFERASE RELATED"/>
    <property type="match status" value="1"/>
</dbReference>
<accession>X1DV33</accession>